<evidence type="ECO:0008006" key="3">
    <source>
        <dbReference type="Google" id="ProtNLM"/>
    </source>
</evidence>
<sequence>MKYSTILWDLDGTIIDSSEGIFESFRHTFASNGLEIPTDAQLRSCVGPPLVETFNKFANGDAALAEKLLASYREFYVGQKAGLRAKLFPGVVETIAAAREAGFTNSLATSKALSGTQLVGEHFGFLDLFDFLGTASNDATRTSKIDVMTYALTCLRELGHDIERTVLVGDRIHDVEGARHHGVDVVLVKWGFGNENEWAQADAAVATPAELAQYLGIR</sequence>
<dbReference type="RefSeq" id="WP_158512781.1">
    <property type="nucleotide sequence ID" value="NZ_CP015208.1"/>
</dbReference>
<dbReference type="STRING" id="535712.A4Z71_06080"/>
<dbReference type="InterPro" id="IPR023214">
    <property type="entry name" value="HAD_sf"/>
</dbReference>
<dbReference type="OrthoDB" id="9776368at2"/>
<dbReference type="Gene3D" id="3.40.50.1000">
    <property type="entry name" value="HAD superfamily/HAD-like"/>
    <property type="match status" value="1"/>
</dbReference>
<evidence type="ECO:0000313" key="2">
    <source>
        <dbReference type="Proteomes" id="UP000243784"/>
    </source>
</evidence>
<dbReference type="KEGG" id="rpla:A4Z71_06080"/>
<dbReference type="Proteomes" id="UP000243784">
    <property type="component" value="Chromosome"/>
</dbReference>
<dbReference type="GO" id="GO:0004713">
    <property type="term" value="F:protein tyrosine kinase activity"/>
    <property type="evidence" value="ECO:0007669"/>
    <property type="project" value="TreeGrafter"/>
</dbReference>
<dbReference type="PANTHER" id="PTHR43434">
    <property type="entry name" value="PHOSPHOGLYCOLATE PHOSPHATASE"/>
    <property type="match status" value="1"/>
</dbReference>
<dbReference type="InterPro" id="IPR041492">
    <property type="entry name" value="HAD_2"/>
</dbReference>
<dbReference type="AlphaFoldDB" id="A0A1D9E0E0"/>
<dbReference type="InterPro" id="IPR036412">
    <property type="entry name" value="HAD-like_sf"/>
</dbReference>
<dbReference type="GO" id="GO:0005829">
    <property type="term" value="C:cytosol"/>
    <property type="evidence" value="ECO:0007669"/>
    <property type="project" value="TreeGrafter"/>
</dbReference>
<protein>
    <recommendedName>
        <fullName evidence="3">Haloacid dehalogenase</fullName>
    </recommendedName>
</protein>
<dbReference type="SFLD" id="SFLDG01129">
    <property type="entry name" value="C1.5:_HAD__Beta-PGM__Phosphata"/>
    <property type="match status" value="1"/>
</dbReference>
<dbReference type="InterPro" id="IPR050155">
    <property type="entry name" value="HAD-like_hydrolase_sf"/>
</dbReference>
<accession>A0A1D9E0E0</accession>
<reference evidence="1 2" key="1">
    <citation type="journal article" date="2016" name="Biochim. Biophys. Acta">
        <title>Photochemical characterization of actinorhodopsin and its functional existence in the natural host.</title>
        <authorList>
            <person name="Nakamura S."/>
            <person name="Kikukawa T."/>
            <person name="Tamogami J."/>
            <person name="Kamiya M."/>
            <person name="Aizawa T."/>
            <person name="Hahn M.W."/>
            <person name="Ihara K."/>
            <person name="Kamo N."/>
            <person name="Demura M."/>
        </authorList>
    </citation>
    <scope>NUCLEOTIDE SEQUENCE [LARGE SCALE GENOMIC DNA]</scope>
    <source>
        <strain evidence="1 2">MWH-Dar1</strain>
    </source>
</reference>
<dbReference type="InterPro" id="IPR023198">
    <property type="entry name" value="PGP-like_dom2"/>
</dbReference>
<dbReference type="EMBL" id="CP015208">
    <property type="protein sequence ID" value="AOY56514.1"/>
    <property type="molecule type" value="Genomic_DNA"/>
</dbReference>
<proteinExistence type="predicted"/>
<keyword evidence="2" id="KW-1185">Reference proteome</keyword>
<dbReference type="Pfam" id="PF13419">
    <property type="entry name" value="HAD_2"/>
    <property type="match status" value="1"/>
</dbReference>
<dbReference type="SUPFAM" id="SSF56784">
    <property type="entry name" value="HAD-like"/>
    <property type="match status" value="1"/>
</dbReference>
<dbReference type="SFLD" id="SFLDS00003">
    <property type="entry name" value="Haloacid_Dehalogenase"/>
    <property type="match status" value="1"/>
</dbReference>
<dbReference type="Gene3D" id="1.10.150.240">
    <property type="entry name" value="Putative phosphatase, domain 2"/>
    <property type="match status" value="1"/>
</dbReference>
<dbReference type="PANTHER" id="PTHR43434:SF20">
    <property type="entry name" value="5'-NUCLEOTIDASE"/>
    <property type="match status" value="1"/>
</dbReference>
<gene>
    <name evidence="1" type="ORF">A4Z71_06080</name>
</gene>
<organism evidence="1 2">
    <name type="scientific">Candidatus Rhodoluna planktonica</name>
    <dbReference type="NCBI Taxonomy" id="535712"/>
    <lineage>
        <taxon>Bacteria</taxon>
        <taxon>Bacillati</taxon>
        <taxon>Actinomycetota</taxon>
        <taxon>Actinomycetes</taxon>
        <taxon>Micrococcales</taxon>
        <taxon>Microbacteriaceae</taxon>
        <taxon>Luna cluster</taxon>
        <taxon>Luna-1 subcluster</taxon>
        <taxon>Rhodoluna</taxon>
    </lineage>
</organism>
<name>A0A1D9E0E0_9MICO</name>
<evidence type="ECO:0000313" key="1">
    <source>
        <dbReference type="EMBL" id="AOY56514.1"/>
    </source>
</evidence>